<dbReference type="InterPro" id="IPR002816">
    <property type="entry name" value="TraB/PrgY/GumN_fam"/>
</dbReference>
<dbReference type="AlphaFoldDB" id="A0A0G9MQ65"/>
<dbReference type="CDD" id="cd14789">
    <property type="entry name" value="Tiki"/>
    <property type="match status" value="1"/>
</dbReference>
<proteinExistence type="predicted"/>
<gene>
    <name evidence="1" type="ORF">AAW01_02325</name>
</gene>
<dbReference type="InterPro" id="IPR047111">
    <property type="entry name" value="YbaP-like"/>
</dbReference>
<dbReference type="STRING" id="502682.BMF35_a1886"/>
<dbReference type="KEGG" id="egn:BMF35_a1886"/>
<name>A0A0G9MQ65_9SPHN</name>
<sequence length="321" mass="35057">MKTRFKSLAAASAVALAAFGMPQLALADDHGDHAAHAEATGPALWQLTDEDTTIYMFGTIHVLPEGLDWLQPTVQTALESSDQYVSEIDTSLIPDFDPASGQAPPPEIMEIAQMQMALAQLTTGGTLRDLMNEEDRGEYEAAMASLGMPAQAFDGFEPWFAAMTMMQLYMMQSGLNPSDGVEMVLDGYVEGKDRAAFETVEQQMGFFDNLPIESQLQFLDEGAEALVEEGAMTAMFQEMVDAWMAGNPDQLAAVVNDSMSDPILYDVLLSQRNAEWANWIDDRMDQPGTVFIAVGAGHLGGENSVQDYLAERGLTVERVQY</sequence>
<dbReference type="Proteomes" id="UP000053070">
    <property type="component" value="Unassembled WGS sequence"/>
</dbReference>
<dbReference type="PANTHER" id="PTHR40590">
    <property type="entry name" value="CYTOPLASMIC PROTEIN-RELATED"/>
    <property type="match status" value="1"/>
</dbReference>
<organism evidence="1 2">
    <name type="scientific">Aurantiacibacter gangjinensis</name>
    <dbReference type="NCBI Taxonomy" id="502682"/>
    <lineage>
        <taxon>Bacteria</taxon>
        <taxon>Pseudomonadati</taxon>
        <taxon>Pseudomonadota</taxon>
        <taxon>Alphaproteobacteria</taxon>
        <taxon>Sphingomonadales</taxon>
        <taxon>Erythrobacteraceae</taxon>
        <taxon>Aurantiacibacter</taxon>
    </lineage>
</organism>
<dbReference type="PANTHER" id="PTHR40590:SF1">
    <property type="entry name" value="CYTOPLASMIC PROTEIN"/>
    <property type="match status" value="1"/>
</dbReference>
<dbReference type="Pfam" id="PF01963">
    <property type="entry name" value="TraB_PrgY_gumN"/>
    <property type="match status" value="1"/>
</dbReference>
<evidence type="ECO:0000313" key="2">
    <source>
        <dbReference type="Proteomes" id="UP000053070"/>
    </source>
</evidence>
<evidence type="ECO:0000313" key="1">
    <source>
        <dbReference type="EMBL" id="KLE32876.1"/>
    </source>
</evidence>
<reference evidence="1 2" key="1">
    <citation type="submission" date="2015-04" db="EMBL/GenBank/DDBJ databases">
        <title>The draft genome sequence of Erythrobacr gangjinensis K7-2.</title>
        <authorList>
            <person name="Zhuang L."/>
            <person name="Liu Y."/>
            <person name="Shao Z."/>
        </authorList>
    </citation>
    <scope>NUCLEOTIDE SEQUENCE [LARGE SCALE GENOMIC DNA]</scope>
    <source>
        <strain evidence="1 2">K7-2</strain>
    </source>
</reference>
<comment type="caution">
    <text evidence="1">The sequence shown here is derived from an EMBL/GenBank/DDBJ whole genome shotgun (WGS) entry which is preliminary data.</text>
</comment>
<keyword evidence="2" id="KW-1185">Reference proteome</keyword>
<dbReference type="RefSeq" id="WP_047005725.1">
    <property type="nucleotide sequence ID" value="NZ_CP018097.1"/>
</dbReference>
<protein>
    <submittedName>
        <fullName evidence="1">Uncharacterized protein</fullName>
    </submittedName>
</protein>
<dbReference type="PATRIC" id="fig|502682.8.peg.475"/>
<dbReference type="EMBL" id="LBHC01000001">
    <property type="protein sequence ID" value="KLE32876.1"/>
    <property type="molecule type" value="Genomic_DNA"/>
</dbReference>
<accession>A0A0G9MQ65</accession>